<evidence type="ECO:0000256" key="2">
    <source>
        <dbReference type="ARBA" id="ARBA00023239"/>
    </source>
</evidence>
<dbReference type="AlphaFoldDB" id="A0A221M9P3"/>
<dbReference type="PANTHER" id="PTHR39330">
    <property type="entry name" value="ETHANOLAMINE AMMONIA-LYASE LIGHT CHAIN"/>
    <property type="match status" value="1"/>
</dbReference>
<comment type="subunit">
    <text evidence="5">The basic unit is a heterodimer which dimerizes to form tetramers. The heterotetramers trimerize; 6 large subunits form a core ring with 6 small subunits projecting outwards.</text>
</comment>
<keyword evidence="3 5" id="KW-0170">Cobalt</keyword>
<dbReference type="InterPro" id="IPR042251">
    <property type="entry name" value="EutC_C"/>
</dbReference>
<dbReference type="GO" id="GO:0009350">
    <property type="term" value="C:ethanolamine ammonia-lyase complex"/>
    <property type="evidence" value="ECO:0007669"/>
    <property type="project" value="UniProtKB-UniRule"/>
</dbReference>
<keyword evidence="1 5" id="KW-0846">Cobalamin</keyword>
<dbReference type="GO" id="GO:0008851">
    <property type="term" value="F:ethanolamine ammonia-lyase activity"/>
    <property type="evidence" value="ECO:0007669"/>
    <property type="project" value="UniProtKB-UniRule"/>
</dbReference>
<evidence type="ECO:0000256" key="3">
    <source>
        <dbReference type="ARBA" id="ARBA00023285"/>
    </source>
</evidence>
<sequence length="321" mass="35224">MDPSTIEKVTKIVLSKLQSIDDSRNEEGVKMWDHTASTPTVERFPSSSIEEGAVGQVKFSKFDTTVKKTNHRANKGNGEATIQQKEPLDGLKELTNKTPARIGVGRAGVRPKTNAWLKFRYDHAAAVDAVFGEVDQSLLEALELFTVKTKVTDKETYIRRPDFGRRLSDEAKEMLNEKCQQSPQIQIIVSDGLSSKAINANLEDVYLSLQQSLKTLGLDVGTSFFIEKGRVAVMDDIGEQLKPEVVILLVGERPGLVSAESLSAYLCYKPRLDTIESDRTVLSNIHQGGIPPVEAGAYLGSLVEKIVSYEASGVSLVKKEG</sequence>
<dbReference type="RefSeq" id="WP_089531008.1">
    <property type="nucleotide sequence ID" value="NZ_CP022437.1"/>
</dbReference>
<evidence type="ECO:0000256" key="5">
    <source>
        <dbReference type="HAMAP-Rule" id="MF_00601"/>
    </source>
</evidence>
<dbReference type="Pfam" id="PF05985">
    <property type="entry name" value="EutC"/>
    <property type="match status" value="1"/>
</dbReference>
<dbReference type="GO" id="GO:0031471">
    <property type="term" value="C:ethanolamine degradation polyhedral organelle"/>
    <property type="evidence" value="ECO:0007669"/>
    <property type="project" value="UniProtKB-UniRule"/>
</dbReference>
<keyword evidence="4 5" id="KW-1283">Bacterial microcompartment</keyword>
<evidence type="ECO:0000256" key="1">
    <source>
        <dbReference type="ARBA" id="ARBA00022628"/>
    </source>
</evidence>
<feature type="binding site" evidence="5">
    <location>
        <position position="252"/>
    </location>
    <ligand>
        <name>adenosylcob(III)alamin</name>
        <dbReference type="ChEBI" id="CHEBI:18408"/>
    </ligand>
</feature>
<dbReference type="Proteomes" id="UP000204391">
    <property type="component" value="Chromosome"/>
</dbReference>
<dbReference type="Gene3D" id="3.40.50.11240">
    <property type="entry name" value="Ethanolamine ammonia-lyase light chain (EutC)"/>
    <property type="match status" value="1"/>
</dbReference>
<dbReference type="NCBIfam" id="NF003971">
    <property type="entry name" value="PRK05465.1"/>
    <property type="match status" value="1"/>
</dbReference>
<evidence type="ECO:0000313" key="7">
    <source>
        <dbReference type="Proteomes" id="UP000204391"/>
    </source>
</evidence>
<dbReference type="KEGG" id="vne:CFK40_04620"/>
<proteinExistence type="inferred from homology"/>
<protein>
    <recommendedName>
        <fullName evidence="5">Ethanolamine ammonia-lyase small subunit</fullName>
        <shortName evidence="5">EAL small subunit</shortName>
        <ecNumber evidence="5">4.3.1.7</ecNumber>
    </recommendedName>
</protein>
<dbReference type="GO" id="GO:0031419">
    <property type="term" value="F:cobalamin binding"/>
    <property type="evidence" value="ECO:0007669"/>
    <property type="project" value="UniProtKB-UniRule"/>
</dbReference>
<name>A0A221M9P3_9BACI</name>
<comment type="cofactor">
    <cofactor evidence="5">
        <name>adenosylcob(III)alamin</name>
        <dbReference type="ChEBI" id="CHEBI:18408"/>
    </cofactor>
    <text evidence="5">Binds between the large and small subunits.</text>
</comment>
<comment type="similarity">
    <text evidence="5">Belongs to the EutC family.</text>
</comment>
<dbReference type="GO" id="GO:0006520">
    <property type="term" value="P:amino acid metabolic process"/>
    <property type="evidence" value="ECO:0007669"/>
    <property type="project" value="InterPro"/>
</dbReference>
<dbReference type="InterPro" id="IPR009246">
    <property type="entry name" value="EutC"/>
</dbReference>
<comment type="function">
    <text evidence="5">Catalyzes the deamination of various vicinal amino-alcohols to oxo compounds. Allows this organism to utilize ethanolamine as the sole source of nitrogen and carbon in the presence of external vitamin B12.</text>
</comment>
<dbReference type="PANTHER" id="PTHR39330:SF1">
    <property type="entry name" value="ETHANOLAMINE AMMONIA-LYASE SMALL SUBUNIT"/>
    <property type="match status" value="1"/>
</dbReference>
<gene>
    <name evidence="5" type="primary">eutC</name>
    <name evidence="6" type="ORF">CFK40_04620</name>
</gene>
<dbReference type="EMBL" id="CP022437">
    <property type="protein sequence ID" value="ASN04341.1"/>
    <property type="molecule type" value="Genomic_DNA"/>
</dbReference>
<keyword evidence="7" id="KW-1185">Reference proteome</keyword>
<comment type="catalytic activity">
    <reaction evidence="5">
        <text>ethanolamine = acetaldehyde + NH4(+)</text>
        <dbReference type="Rhea" id="RHEA:15313"/>
        <dbReference type="ChEBI" id="CHEBI:15343"/>
        <dbReference type="ChEBI" id="CHEBI:28938"/>
        <dbReference type="ChEBI" id="CHEBI:57603"/>
        <dbReference type="EC" id="4.3.1.7"/>
    </reaction>
</comment>
<organism evidence="6 7">
    <name type="scientific">Virgibacillus necropolis</name>
    <dbReference type="NCBI Taxonomy" id="163877"/>
    <lineage>
        <taxon>Bacteria</taxon>
        <taxon>Bacillati</taxon>
        <taxon>Bacillota</taxon>
        <taxon>Bacilli</taxon>
        <taxon>Bacillales</taxon>
        <taxon>Bacillaceae</taxon>
        <taxon>Virgibacillus</taxon>
    </lineage>
</organism>
<reference evidence="6 7" key="1">
    <citation type="journal article" date="2003" name="Int. J. Syst. Evol. Microbiol.">
        <title>Virgibacillus carmonensis sp. nov., Virgibacillus necropolis sp. nov. and Virgibacillus picturae sp. nov., three novel species isolated from deteriorated mural paintings, transfer of the species of the genus salibacillus to Virgibacillus, as Virgibacillus marismortui comb. nov. and Virgibacillus salexigens comb. nov., and emended description of the genus Virgibacillus.</title>
        <authorList>
            <person name="Heyrman J."/>
            <person name="Logan N.A."/>
            <person name="Busse H.J."/>
            <person name="Balcaen A."/>
            <person name="Lebbe L."/>
            <person name="Rodriguez-Diaz M."/>
            <person name="Swings J."/>
            <person name="De Vos P."/>
        </authorList>
    </citation>
    <scope>NUCLEOTIDE SEQUENCE [LARGE SCALE GENOMIC DNA]</scope>
    <source>
        <strain evidence="6 7">LMG 19488</strain>
    </source>
</reference>
<accession>A0A221M9P3</accession>
<evidence type="ECO:0000256" key="4">
    <source>
        <dbReference type="ARBA" id="ARBA00024446"/>
    </source>
</evidence>
<feature type="binding site" evidence="5">
    <location>
        <position position="231"/>
    </location>
    <ligand>
        <name>adenosylcob(III)alamin</name>
        <dbReference type="ChEBI" id="CHEBI:18408"/>
    </ligand>
</feature>
<dbReference type="Gene3D" id="1.10.30.40">
    <property type="entry name" value="Ethanolamine ammonia-lyase light chain (EutC), N-terminal domain"/>
    <property type="match status" value="1"/>
</dbReference>
<dbReference type="OrthoDB" id="114248at2"/>
<dbReference type="GO" id="GO:0046336">
    <property type="term" value="P:ethanolamine catabolic process"/>
    <property type="evidence" value="ECO:0007669"/>
    <property type="project" value="UniProtKB-UniRule"/>
</dbReference>
<comment type="pathway">
    <text evidence="5">Amine and polyamine degradation; ethanolamine degradation.</text>
</comment>
<dbReference type="InterPro" id="IPR042255">
    <property type="entry name" value="EutC_N"/>
</dbReference>
<dbReference type="EC" id="4.3.1.7" evidence="5"/>
<evidence type="ECO:0000313" key="6">
    <source>
        <dbReference type="EMBL" id="ASN04341.1"/>
    </source>
</evidence>
<dbReference type="UniPathway" id="UPA00560"/>
<dbReference type="HAMAP" id="MF_00601">
    <property type="entry name" value="EutC"/>
    <property type="match status" value="1"/>
</dbReference>
<comment type="subcellular location">
    <subcellularLocation>
        <location evidence="5">Bacterial microcompartment</location>
    </subcellularLocation>
</comment>
<keyword evidence="2 5" id="KW-0456">Lyase</keyword>